<dbReference type="RefSeq" id="XP_004353858.1">
    <property type="nucleotide sequence ID" value="XM_004353806.1"/>
</dbReference>
<sequence length="60" mass="6551">MQQFDNFNIFTSNFYSSLYLDSFNERPASSGAGRRGGFLPTPTGGPTIYSPVGRNTNLAI</sequence>
<name>F4QCM1_CACFS</name>
<gene>
    <name evidence="1" type="ORF">DFA_12221</name>
</gene>
<organism evidence="1 2">
    <name type="scientific">Cavenderia fasciculata</name>
    <name type="common">Slime mold</name>
    <name type="synonym">Dictyostelium fasciculatum</name>
    <dbReference type="NCBI Taxonomy" id="261658"/>
    <lineage>
        <taxon>Eukaryota</taxon>
        <taxon>Amoebozoa</taxon>
        <taxon>Evosea</taxon>
        <taxon>Eumycetozoa</taxon>
        <taxon>Dictyostelia</taxon>
        <taxon>Acytosteliales</taxon>
        <taxon>Cavenderiaceae</taxon>
        <taxon>Cavenderia</taxon>
    </lineage>
</organism>
<keyword evidence="2" id="KW-1185">Reference proteome</keyword>
<evidence type="ECO:0000313" key="2">
    <source>
        <dbReference type="Proteomes" id="UP000007797"/>
    </source>
</evidence>
<proteinExistence type="predicted"/>
<accession>F4QCM1</accession>
<reference evidence="2" key="1">
    <citation type="journal article" date="2011" name="Genome Res.">
        <title>Phylogeny-wide analysis of social amoeba genomes highlights ancient origins for complex intercellular communication.</title>
        <authorList>
            <person name="Heidel A.J."/>
            <person name="Lawal H.M."/>
            <person name="Felder M."/>
            <person name="Schilde C."/>
            <person name="Helps N.R."/>
            <person name="Tunggal B."/>
            <person name="Rivero F."/>
            <person name="John U."/>
            <person name="Schleicher M."/>
            <person name="Eichinger L."/>
            <person name="Platzer M."/>
            <person name="Noegel A.A."/>
            <person name="Schaap P."/>
            <person name="Gloeckner G."/>
        </authorList>
    </citation>
    <scope>NUCLEOTIDE SEQUENCE [LARGE SCALE GENOMIC DNA]</scope>
    <source>
        <strain evidence="2">SH3</strain>
    </source>
</reference>
<evidence type="ECO:0000313" key="1">
    <source>
        <dbReference type="EMBL" id="EGG14449.1"/>
    </source>
</evidence>
<protein>
    <submittedName>
        <fullName evidence="1">Uncharacterized protein</fullName>
    </submittedName>
</protein>
<dbReference type="KEGG" id="dfa:DFA_12221"/>
<dbReference type="EMBL" id="GL883029">
    <property type="protein sequence ID" value="EGG14449.1"/>
    <property type="molecule type" value="Genomic_DNA"/>
</dbReference>
<dbReference type="AlphaFoldDB" id="F4QCM1"/>
<dbReference type="Proteomes" id="UP000007797">
    <property type="component" value="Unassembled WGS sequence"/>
</dbReference>
<dbReference type="GeneID" id="14865777"/>